<sequence>MSCTSSDENDIYDFFNNVSMYIIEEMKNVSPIPSNSLPRDCDNFSKQHNKLGNKEKVKDLCISFVILNKLLKSIQTDDHNHCNFLNYWLNSELSKNWFSENNIMSDVFLGIESQIFNNNEYKLLECTFCNINKDELNKMKILYSLYENYSKLNAIEYTNSEQNTQVLTLSTACCTDYIKVSYICNGDNKKNNAEFCEKLEGFELKYNELFKKFDGPSSEFSHNLIKLEECPNPKIITTAVTGSIVGLIPLLGVLYKFTPMGHMFRSKIGILNNNISNNEEMTKISLIEQENEPIKFQQGTYNIKYQSL</sequence>
<evidence type="ECO:0000313" key="2">
    <source>
        <dbReference type="EMBL" id="SCA59949.1"/>
    </source>
</evidence>
<dbReference type="Pfam" id="PF05795">
    <property type="entry name" value="Plasmodium_Vir"/>
    <property type="match status" value="2"/>
</dbReference>
<dbReference type="AlphaFoldDB" id="A0A1G4EC72"/>
<proteinExistence type="predicted"/>
<organism evidence="2 3">
    <name type="scientific">Plasmodium vivax</name>
    <name type="common">malaria parasite P. vivax</name>
    <dbReference type="NCBI Taxonomy" id="5855"/>
    <lineage>
        <taxon>Eukaryota</taxon>
        <taxon>Sar</taxon>
        <taxon>Alveolata</taxon>
        <taxon>Apicomplexa</taxon>
        <taxon>Aconoidasida</taxon>
        <taxon>Haemosporida</taxon>
        <taxon>Plasmodiidae</taxon>
        <taxon>Plasmodium</taxon>
        <taxon>Plasmodium (Plasmodium)</taxon>
    </lineage>
</organism>
<keyword evidence="1" id="KW-0812">Transmembrane</keyword>
<keyword evidence="1" id="KW-1133">Transmembrane helix</keyword>
<feature type="transmembrane region" description="Helical" evidence="1">
    <location>
        <begin position="235"/>
        <end position="257"/>
    </location>
</feature>
<dbReference type="EMBL" id="FLYH01000134">
    <property type="protein sequence ID" value="SCA59949.1"/>
    <property type="molecule type" value="Genomic_DNA"/>
</dbReference>
<dbReference type="Proteomes" id="UP000196402">
    <property type="component" value="Unassembled WGS sequence"/>
</dbReference>
<gene>
    <name evidence="2" type="ORF">PVT01_000055900</name>
</gene>
<evidence type="ECO:0000256" key="1">
    <source>
        <dbReference type="SAM" id="Phobius"/>
    </source>
</evidence>
<keyword evidence="1" id="KW-0472">Membrane</keyword>
<dbReference type="InterPro" id="IPR008780">
    <property type="entry name" value="Plasmodium_Vir"/>
</dbReference>
<reference evidence="2 3" key="1">
    <citation type="submission" date="2016-07" db="EMBL/GenBank/DDBJ databases">
        <authorList>
            <consortium name="Pathogen Informatics"/>
        </authorList>
    </citation>
    <scope>NUCLEOTIDE SEQUENCE [LARGE SCALE GENOMIC DNA]</scope>
</reference>
<dbReference type="VEuPathDB" id="PlasmoDB:PVP01_0010150"/>
<accession>A0A1G4EC72</accession>
<evidence type="ECO:0000313" key="3">
    <source>
        <dbReference type="Proteomes" id="UP000196402"/>
    </source>
</evidence>
<name>A0A1G4EC72_PLAVI</name>
<protein>
    <submittedName>
        <fullName evidence="2">Vir protein, putative</fullName>
    </submittedName>
</protein>
<dbReference type="VEuPathDB" id="PlasmoDB:PVPAM_060006300"/>